<dbReference type="InterPro" id="IPR011429">
    <property type="entry name" value="Cyt_c_Planctomycete-type"/>
</dbReference>
<reference evidence="5 6" key="1">
    <citation type="submission" date="2020-10" db="EMBL/GenBank/DDBJ databases">
        <title>Complete genome sequence of Paludibaculum fermentans P105T, a facultatively anaerobic acidobacterium capable of dissimilatory Fe(III) reduction.</title>
        <authorList>
            <person name="Dedysh S.N."/>
            <person name="Beletsky A.V."/>
            <person name="Kulichevskaya I.S."/>
            <person name="Mardanov A.V."/>
            <person name="Ravin N.V."/>
        </authorList>
    </citation>
    <scope>NUCLEOTIDE SEQUENCE [LARGE SCALE GENOMIC DNA]</scope>
    <source>
        <strain evidence="5 6">P105</strain>
    </source>
</reference>
<dbReference type="PANTHER" id="PTHR35889">
    <property type="entry name" value="CYCLOINULO-OLIGOSACCHARIDE FRUCTANOTRANSFERASE-RELATED"/>
    <property type="match status" value="1"/>
</dbReference>
<dbReference type="AlphaFoldDB" id="A0A7S7NQI8"/>
<gene>
    <name evidence="5" type="ORF">IRI77_35300</name>
</gene>
<dbReference type="EMBL" id="CP063849">
    <property type="protein sequence ID" value="QOY87946.1"/>
    <property type="molecule type" value="Genomic_DNA"/>
</dbReference>
<evidence type="ECO:0000256" key="1">
    <source>
        <dbReference type="SAM" id="SignalP"/>
    </source>
</evidence>
<dbReference type="KEGG" id="pfer:IRI77_35300"/>
<protein>
    <submittedName>
        <fullName evidence="5">PSD1 domain-containing protein</fullName>
    </submittedName>
</protein>
<evidence type="ECO:0000313" key="6">
    <source>
        <dbReference type="Proteomes" id="UP000593892"/>
    </source>
</evidence>
<accession>A0A7S7NQI8</accession>
<dbReference type="Pfam" id="PF07635">
    <property type="entry name" value="PSCyt1"/>
    <property type="match status" value="1"/>
</dbReference>
<dbReference type="Pfam" id="PF07587">
    <property type="entry name" value="PSD1"/>
    <property type="match status" value="1"/>
</dbReference>
<dbReference type="PANTHER" id="PTHR35889:SF3">
    <property type="entry name" value="F-BOX DOMAIN-CONTAINING PROTEIN"/>
    <property type="match status" value="1"/>
</dbReference>
<proteinExistence type="predicted"/>
<name>A0A7S7NQI8_PALFE</name>
<evidence type="ECO:0000313" key="5">
    <source>
        <dbReference type="EMBL" id="QOY87946.1"/>
    </source>
</evidence>
<dbReference type="Proteomes" id="UP000593892">
    <property type="component" value="Chromosome"/>
</dbReference>
<dbReference type="Pfam" id="PF07583">
    <property type="entry name" value="PSCyt2"/>
    <property type="match status" value="1"/>
</dbReference>
<evidence type="ECO:0000259" key="2">
    <source>
        <dbReference type="Pfam" id="PF07583"/>
    </source>
</evidence>
<feature type="chain" id="PRO_5032300434" evidence="1">
    <location>
        <begin position="20"/>
        <end position="999"/>
    </location>
</feature>
<evidence type="ECO:0000259" key="4">
    <source>
        <dbReference type="Pfam" id="PF07635"/>
    </source>
</evidence>
<evidence type="ECO:0000259" key="3">
    <source>
        <dbReference type="Pfam" id="PF07587"/>
    </source>
</evidence>
<feature type="signal peptide" evidence="1">
    <location>
        <begin position="1"/>
        <end position="19"/>
    </location>
</feature>
<feature type="domain" description="DUF1553" evidence="3">
    <location>
        <begin position="710"/>
        <end position="968"/>
    </location>
</feature>
<keyword evidence="1" id="KW-0732">Signal</keyword>
<organism evidence="5 6">
    <name type="scientific">Paludibaculum fermentans</name>
    <dbReference type="NCBI Taxonomy" id="1473598"/>
    <lineage>
        <taxon>Bacteria</taxon>
        <taxon>Pseudomonadati</taxon>
        <taxon>Acidobacteriota</taxon>
        <taxon>Terriglobia</taxon>
        <taxon>Bryobacterales</taxon>
        <taxon>Bryobacteraceae</taxon>
        <taxon>Paludibaculum</taxon>
    </lineage>
</organism>
<feature type="domain" description="DUF1549" evidence="2">
    <location>
        <begin position="142"/>
        <end position="347"/>
    </location>
</feature>
<keyword evidence="6" id="KW-1185">Reference proteome</keyword>
<dbReference type="InterPro" id="IPR022655">
    <property type="entry name" value="DUF1553"/>
</dbReference>
<feature type="domain" description="Cytochrome C Planctomycete-type" evidence="4">
    <location>
        <begin position="36"/>
        <end position="85"/>
    </location>
</feature>
<sequence>MRSGLLGTLGVLLSTTVWADNPDFVRDVQPVLSRSCEKCHGGKMQMGGLRLDAKAAALKVIRPGDAAASELYKRVAGLGDQARMPMGGKPLPETEIALLKRWIDAGAAWPDGVGSAVRDGGAHWAYVPPRKSPLPALGGGNPIDAFVLARLQKEGLKPSPTAAKTTLLRRLSLDLTGLPPTPGELDAFLADNSAGAYQAQVERLLASPHYGEKWGRWWLDAARYADSDGYEKDKQRQVWFYRDWVIRALNLDLPYNRFIVEQVAGDLLPNATQDQRVATGFLRNSMINEEGGIDPEQFRMEAMFDRMDALGKGVLGVTIQCAQCHTHKYDPIKHEDYYRLFAFLNNTYESNIAVYTPAEQARRDAILKQTAAIEQNLQSGMPDWTARMAAWERDARQQNEKVKWQVLRPEVDDISTGGQKYLPLEDGSFLEAGYAPTKHTVKLTAKVGLPRITGFRLELMLDPNLPLGGPGRAIDGTGALTEFTVERLGEDAKPEKIALASASADIGLPETPLAATFYDKSDKRRVTGPISFAIDGKDETAWGINAGPGLSNVPRKAVFVAAKPIEASGETTLVFLVKQNHGGWNSDDNQNNNLGRFRISITGDDAPVADPLPAEVRAILEKPTVERTLDDQGKVFSYWRTTVPEWGPENEKIAALWKQHPQGSTQLVLAERPTRRETHILERGDFLKPAKLVTPGTPGFLNPMAVENPTRLDFANWLVDRQSPTTARAVVNRVWQSYFGTGLSATSEDLGKQGEPPSHPELLDWLAVEFMDHGWSLKHLHRTIVESATYQQTSRVTPELLERDPANRLLARGARFRVDAEIVHDIALAASGLLNEQVGGTSVYPPAPDFLFQPPVSYGPKIWKEEKDAQRYRRALYTFRYRSVPYPMLQTFDSPNGDAACVRRSRSNTPLQALTTLNEPLFMEAAHALADLTLKQGGASDTERIRFAFRRCVARTPADAEVTELLALLKKQEARMEPAQAWTMLARVLLNLDETITRE</sequence>
<dbReference type="InterPro" id="IPR011444">
    <property type="entry name" value="DUF1549"/>
</dbReference>